<feature type="non-terminal residue" evidence="9">
    <location>
        <position position="1"/>
    </location>
</feature>
<gene>
    <name evidence="9" type="ORF">PMAYCL1PPCAC_02855</name>
</gene>
<evidence type="ECO:0000313" key="10">
    <source>
        <dbReference type="Proteomes" id="UP001328107"/>
    </source>
</evidence>
<protein>
    <recommendedName>
        <fullName evidence="3">Vacuolar protein sorting-associated protein 52 homolog</fullName>
    </recommendedName>
</protein>
<dbReference type="GO" id="GO:0005829">
    <property type="term" value="C:cytosol"/>
    <property type="evidence" value="ECO:0007669"/>
    <property type="project" value="GOC"/>
</dbReference>
<comment type="similarity">
    <text evidence="2">Belongs to the VPS52 family.</text>
</comment>
<accession>A0AAN5C6M5</accession>
<evidence type="ECO:0000256" key="1">
    <source>
        <dbReference type="ARBA" id="ARBA00004601"/>
    </source>
</evidence>
<dbReference type="GO" id="GO:0000938">
    <property type="term" value="C:GARP complex"/>
    <property type="evidence" value="ECO:0007669"/>
    <property type="project" value="TreeGrafter"/>
</dbReference>
<dbReference type="Pfam" id="PF04129">
    <property type="entry name" value="Vps52_CC"/>
    <property type="match status" value="1"/>
</dbReference>
<dbReference type="PANTHER" id="PTHR14190:SF7">
    <property type="entry name" value="VACUOLAR PROTEIN SORTING-ASSOCIATED PROTEIN 52 HOMOLOG"/>
    <property type="match status" value="1"/>
</dbReference>
<dbReference type="EMBL" id="BTRK01000001">
    <property type="protein sequence ID" value="GMR32660.1"/>
    <property type="molecule type" value="Genomic_DNA"/>
</dbReference>
<proteinExistence type="inferred from homology"/>
<evidence type="ECO:0000256" key="3">
    <source>
        <dbReference type="ARBA" id="ARBA00017083"/>
    </source>
</evidence>
<dbReference type="GO" id="GO:0015031">
    <property type="term" value="P:protein transport"/>
    <property type="evidence" value="ECO:0007669"/>
    <property type="project" value="UniProtKB-KW"/>
</dbReference>
<keyword evidence="6" id="KW-0333">Golgi apparatus</keyword>
<keyword evidence="10" id="KW-1185">Reference proteome</keyword>
<dbReference type="PANTHER" id="PTHR14190">
    <property type="entry name" value="SUPPRESSOR OF ACTIN MUTATIONS 2/VACUOLAR PROTEIN SORTING 52"/>
    <property type="match status" value="1"/>
</dbReference>
<dbReference type="GO" id="GO:0006896">
    <property type="term" value="P:Golgi to vacuole transport"/>
    <property type="evidence" value="ECO:0007669"/>
    <property type="project" value="TreeGrafter"/>
</dbReference>
<evidence type="ECO:0000256" key="5">
    <source>
        <dbReference type="ARBA" id="ARBA00022927"/>
    </source>
</evidence>
<dbReference type="AlphaFoldDB" id="A0AAN5C6M5"/>
<dbReference type="GO" id="GO:0007041">
    <property type="term" value="P:lysosomal transport"/>
    <property type="evidence" value="ECO:0007669"/>
    <property type="project" value="TreeGrafter"/>
</dbReference>
<sequence length="693" mass="79432">EGIAMSTSGGVPKVKTLEDCLDDFANADPEVIRRALAAGGNDIREYTGAIKEQLKTTHLDAVKDCIENADKLCDLHQQINECDQVFEKLEQMLIGFQSELGSLSTDMSRLQEQSVSISLELENRQKVRGELSQFVDDIVVSQQMIKAILEADTGDRAFLEQLHELQHKLQFLRAQEFKEARAVGDVQGTLDALKVKALEKIREWTLQKIYQFRKPLANYQVPQMQLLKNRFFYEFLLANERNVAKEIQEEYVDTISKMYFSYFKTYTSRLFKLMMTDCATKEDLLGAEDTVKSSGLGFFSSKPQVRNRATVFSLGHRQTLVTDDLLAPIIIPHAAQEGGQKFQFESLFRSINLALVDHASHEFLFLSDFFLLSGQSAIDLHNKVLARSLTQLTREWDDRISTNFDAISLYVCICLCDKLQSLLKQRNVPPLTVYWDAISNQLWVRFDQLMAMHNESVRVMDVRKLQPPLDTRPHYIIRRYAELTCAFLVVTESCGKQVSKKMEAILESSEDAIEQLLLRFSAQLPGPRDKLIVLINNYDLILTIIDERVAHDNRVHQIIHELMQKSIGEFVEVSLSPHFGPLISFVNECEPLVNQQATNLLVRYNDKLTSVIRSFSANWKRSIDGINGEIVKSFTNFKNGTNILQSAFTQLVQYYQRFSKIAQHDAFRDCPARQEMVNVHVIIVELKKYKPVY</sequence>
<feature type="domain" description="Vps52 coiled-coil" evidence="7">
    <location>
        <begin position="64"/>
        <end position="236"/>
    </location>
</feature>
<organism evidence="9 10">
    <name type="scientific">Pristionchus mayeri</name>
    <dbReference type="NCBI Taxonomy" id="1317129"/>
    <lineage>
        <taxon>Eukaryota</taxon>
        <taxon>Metazoa</taxon>
        <taxon>Ecdysozoa</taxon>
        <taxon>Nematoda</taxon>
        <taxon>Chromadorea</taxon>
        <taxon>Rhabditida</taxon>
        <taxon>Rhabditina</taxon>
        <taxon>Diplogasteromorpha</taxon>
        <taxon>Diplogasteroidea</taxon>
        <taxon>Neodiplogasteridae</taxon>
        <taxon>Pristionchus</taxon>
    </lineage>
</organism>
<evidence type="ECO:0000313" key="9">
    <source>
        <dbReference type="EMBL" id="GMR32660.1"/>
    </source>
</evidence>
<name>A0AAN5C6M5_9BILA</name>
<dbReference type="GO" id="GO:0042147">
    <property type="term" value="P:retrograde transport, endosome to Golgi"/>
    <property type="evidence" value="ECO:0007669"/>
    <property type="project" value="TreeGrafter"/>
</dbReference>
<comment type="caution">
    <text evidence="9">The sequence shown here is derived from an EMBL/GenBank/DDBJ whole genome shotgun (WGS) entry which is preliminary data.</text>
</comment>
<evidence type="ECO:0000256" key="6">
    <source>
        <dbReference type="ARBA" id="ARBA00023034"/>
    </source>
</evidence>
<dbReference type="GO" id="GO:0032456">
    <property type="term" value="P:endocytic recycling"/>
    <property type="evidence" value="ECO:0007669"/>
    <property type="project" value="TreeGrafter"/>
</dbReference>
<keyword evidence="4" id="KW-0813">Transport</keyword>
<feature type="domain" description="Vps52 C-terminal" evidence="8">
    <location>
        <begin position="253"/>
        <end position="570"/>
    </location>
</feature>
<dbReference type="InterPro" id="IPR048361">
    <property type="entry name" value="Vps52_C"/>
</dbReference>
<dbReference type="GO" id="GO:0019905">
    <property type="term" value="F:syntaxin binding"/>
    <property type="evidence" value="ECO:0007669"/>
    <property type="project" value="TreeGrafter"/>
</dbReference>
<dbReference type="Pfam" id="PF20655">
    <property type="entry name" value="Vps52_C"/>
    <property type="match status" value="1"/>
</dbReference>
<evidence type="ECO:0000259" key="7">
    <source>
        <dbReference type="Pfam" id="PF04129"/>
    </source>
</evidence>
<evidence type="ECO:0000256" key="2">
    <source>
        <dbReference type="ARBA" id="ARBA00008180"/>
    </source>
</evidence>
<keyword evidence="5" id="KW-0653">Protein transport</keyword>
<evidence type="ECO:0000259" key="8">
    <source>
        <dbReference type="Pfam" id="PF20655"/>
    </source>
</evidence>
<dbReference type="InterPro" id="IPR048319">
    <property type="entry name" value="Vps52_CC"/>
</dbReference>
<reference evidence="10" key="1">
    <citation type="submission" date="2022-10" db="EMBL/GenBank/DDBJ databases">
        <title>Genome assembly of Pristionchus species.</title>
        <authorList>
            <person name="Yoshida K."/>
            <person name="Sommer R.J."/>
        </authorList>
    </citation>
    <scope>NUCLEOTIDE SEQUENCE [LARGE SCALE GENOMIC DNA]</scope>
    <source>
        <strain evidence="10">RS5460</strain>
    </source>
</reference>
<evidence type="ECO:0000256" key="4">
    <source>
        <dbReference type="ARBA" id="ARBA00022448"/>
    </source>
</evidence>
<dbReference type="Proteomes" id="UP001328107">
    <property type="component" value="Unassembled WGS sequence"/>
</dbReference>
<dbReference type="InterPro" id="IPR007258">
    <property type="entry name" value="Vps52"/>
</dbReference>
<comment type="subcellular location">
    <subcellularLocation>
        <location evidence="1">Golgi apparatus</location>
        <location evidence="1">trans-Golgi network</location>
    </subcellularLocation>
</comment>